<dbReference type="Gene3D" id="3.30.200.20">
    <property type="entry name" value="Phosphorylase Kinase, domain 1"/>
    <property type="match status" value="1"/>
</dbReference>
<reference evidence="8 9" key="1">
    <citation type="submission" date="2019-04" db="EMBL/GenBank/DDBJ databases">
        <title>Fungal friends and foes A comparative genomics study of 23 Aspergillus species from section Flavi.</title>
        <authorList>
            <consortium name="DOE Joint Genome Institute"/>
            <person name="Kjaerbolling I."/>
            <person name="Vesth T.C."/>
            <person name="Frisvad J.C."/>
            <person name="Nybo J.L."/>
            <person name="Theobald S."/>
            <person name="Kildgaard S."/>
            <person name="Petersen T.I."/>
            <person name="Kuo A."/>
            <person name="Sato A."/>
            <person name="Lyhne E.K."/>
            <person name="Kogle M.E."/>
            <person name="Wiebenga A."/>
            <person name="Kun R.S."/>
            <person name="Lubbers R.J."/>
            <person name="Makela M.R."/>
            <person name="Barry K."/>
            <person name="Chovatia M."/>
            <person name="Clum A."/>
            <person name="Daum C."/>
            <person name="Haridas S."/>
            <person name="He G."/>
            <person name="LaButti K."/>
            <person name="Lipzen A."/>
            <person name="Mondo S."/>
            <person name="Pangilinan J."/>
            <person name="Riley R."/>
            <person name="Salamov A."/>
            <person name="Simmons B.A."/>
            <person name="Magnuson J.K."/>
            <person name="Henrissat B."/>
            <person name="Mortensen U.H."/>
            <person name="Larsen T.O."/>
            <person name="De vries R.P."/>
            <person name="Grigoriev I.V."/>
            <person name="Machida M."/>
            <person name="Baker S.E."/>
            <person name="Andersen M.R."/>
        </authorList>
    </citation>
    <scope>NUCLEOTIDE SEQUENCE [LARGE SCALE GENOMIC DNA]</scope>
    <source>
        <strain evidence="8 9">CBS 117618</strain>
    </source>
</reference>
<feature type="transmembrane region" description="Helical" evidence="7">
    <location>
        <begin position="21"/>
        <end position="38"/>
    </location>
</feature>
<keyword evidence="5" id="KW-0496">Mitochondrion</keyword>
<evidence type="ECO:0000256" key="2">
    <source>
        <dbReference type="ARBA" id="ARBA00005543"/>
    </source>
</evidence>
<dbReference type="EMBL" id="ML734939">
    <property type="protein sequence ID" value="KAB8211286.1"/>
    <property type="molecule type" value="Genomic_DNA"/>
</dbReference>
<keyword evidence="9" id="KW-1185">Reference proteome</keyword>
<keyword evidence="7" id="KW-1133">Transmembrane helix</keyword>
<dbReference type="SUPFAM" id="SSF56112">
    <property type="entry name" value="Protein kinase-like (PK-like)"/>
    <property type="match status" value="1"/>
</dbReference>
<dbReference type="InterPro" id="IPR051035">
    <property type="entry name" value="Mito_inheritance_9"/>
</dbReference>
<evidence type="ECO:0000313" key="8">
    <source>
        <dbReference type="EMBL" id="KAB8211286.1"/>
    </source>
</evidence>
<evidence type="ECO:0000256" key="3">
    <source>
        <dbReference type="ARBA" id="ARBA00016197"/>
    </source>
</evidence>
<gene>
    <name evidence="8" type="ORF">BDV34DRAFT_208990</name>
</gene>
<evidence type="ECO:0000256" key="1">
    <source>
        <dbReference type="ARBA" id="ARBA00004173"/>
    </source>
</evidence>
<evidence type="ECO:0000256" key="6">
    <source>
        <dbReference type="ARBA" id="ARBA00031849"/>
    </source>
</evidence>
<proteinExistence type="inferred from homology"/>
<dbReference type="AlphaFoldDB" id="A0A5N6E185"/>
<accession>A0A5N6E185</accession>
<dbReference type="InterPro" id="IPR011009">
    <property type="entry name" value="Kinase-like_dom_sf"/>
</dbReference>
<dbReference type="Proteomes" id="UP000326532">
    <property type="component" value="Unassembled WGS sequence"/>
</dbReference>
<dbReference type="PANTHER" id="PTHR36091">
    <property type="entry name" value="ALTERED INHERITANCE OF MITOCHONDRIA PROTEIN 9, MITOCHONDRIAL"/>
    <property type="match status" value="1"/>
</dbReference>
<organism evidence="8 9">
    <name type="scientific">Aspergillus parasiticus</name>
    <dbReference type="NCBI Taxonomy" id="5067"/>
    <lineage>
        <taxon>Eukaryota</taxon>
        <taxon>Fungi</taxon>
        <taxon>Dikarya</taxon>
        <taxon>Ascomycota</taxon>
        <taxon>Pezizomycotina</taxon>
        <taxon>Eurotiomycetes</taxon>
        <taxon>Eurotiomycetidae</taxon>
        <taxon>Eurotiales</taxon>
        <taxon>Aspergillaceae</taxon>
        <taxon>Aspergillus</taxon>
        <taxon>Aspergillus subgen. Circumdati</taxon>
    </lineage>
</organism>
<comment type="subcellular location">
    <subcellularLocation>
        <location evidence="1">Mitochondrion</location>
    </subcellularLocation>
</comment>
<evidence type="ECO:0000313" key="9">
    <source>
        <dbReference type="Proteomes" id="UP000326532"/>
    </source>
</evidence>
<protein>
    <recommendedName>
        <fullName evidence="3">Altered inheritance of mitochondria protein 9, mitochondrial</fullName>
    </recommendedName>
    <alternativeName>
        <fullName evidence="6">Found in mitochondrial proteome protein 29</fullName>
    </alternativeName>
</protein>
<keyword evidence="4" id="KW-0809">Transit peptide</keyword>
<evidence type="ECO:0000256" key="5">
    <source>
        <dbReference type="ARBA" id="ARBA00023128"/>
    </source>
</evidence>
<dbReference type="VEuPathDB" id="FungiDB:BDV34DRAFT_208990"/>
<sequence length="522" mass="58622">MIGSALAPYFYFCQDKSDPSFLCFSFFLLFTLFLGVSLPQGEGRILQPILNKGKALIILLGSPGQIKQYSILGAKQTKKTRDNISGRTRVLNGYSPISREELFAYTNGHFLVDEQRQLDRRYLKFDLDTLCDVAASAGGDSSRIVTIEKLEGGFSKALLMKKENGKEVIAKLPCRIAGPTSLTTACEVGVLEYVRKYTSIPAPRVFSWSSDDSNPVGAEYVIMEKATGVPLCEQWGKMAEIDKLKLIRNLTKLEAQLAAVRFSAYGGLYRRADVSRLQCQELGGSIDPFNMFCVGPSCDRSFSTDSTADLSTRISLIDFQSLSILPFFLQAQWPVFLKPPQNYIEGLVQPKLPGDFSELDEEGKTTALQELSQSKLAKAYEVATFLENRVAHNAMHIPRVFRELFIRCGEVSEVGVVPLRECLIEIFRNWSSLSFTGQCPYSFCAEEVATHEHQFSEYQAWNEVQRLAQECLDTDAEGWIAPQLNIEEKRRQNRELLSLYIKRMAGEKSPDEARAMWPFPGS</sequence>
<dbReference type="GO" id="GO:0005739">
    <property type="term" value="C:mitochondrion"/>
    <property type="evidence" value="ECO:0007669"/>
    <property type="project" value="UniProtKB-SubCell"/>
</dbReference>
<dbReference type="PANTHER" id="PTHR36091:SF1">
    <property type="entry name" value="ALTERED INHERITANCE OF MITOCHONDRIA PROTEIN 9, MITOCHONDRIAL"/>
    <property type="match status" value="1"/>
</dbReference>
<keyword evidence="7" id="KW-0812">Transmembrane</keyword>
<name>A0A5N6E185_ASPPA</name>
<evidence type="ECO:0000256" key="7">
    <source>
        <dbReference type="SAM" id="Phobius"/>
    </source>
</evidence>
<comment type="similarity">
    <text evidence="2">Belongs to the AIM9 family.</text>
</comment>
<keyword evidence="7" id="KW-0472">Membrane</keyword>
<evidence type="ECO:0000256" key="4">
    <source>
        <dbReference type="ARBA" id="ARBA00022946"/>
    </source>
</evidence>
<dbReference type="OMA" id="FLQAQWP"/>